<proteinExistence type="predicted"/>
<feature type="compositionally biased region" description="Low complexity" evidence="1">
    <location>
        <begin position="420"/>
        <end position="433"/>
    </location>
</feature>
<feature type="compositionally biased region" description="Low complexity" evidence="1">
    <location>
        <begin position="1249"/>
        <end position="1270"/>
    </location>
</feature>
<dbReference type="EMBL" id="JAFNEN010000143">
    <property type="protein sequence ID" value="KAG8192195.1"/>
    <property type="molecule type" value="Genomic_DNA"/>
</dbReference>
<feature type="compositionally biased region" description="Basic and acidic residues" evidence="1">
    <location>
        <begin position="742"/>
        <end position="760"/>
    </location>
</feature>
<feature type="compositionally biased region" description="Polar residues" evidence="1">
    <location>
        <begin position="368"/>
        <end position="385"/>
    </location>
</feature>
<feature type="compositionally biased region" description="Basic residues" evidence="1">
    <location>
        <begin position="1271"/>
        <end position="1282"/>
    </location>
</feature>
<accession>A0AAV6V654</accession>
<feature type="compositionally biased region" description="Low complexity" evidence="1">
    <location>
        <begin position="630"/>
        <end position="653"/>
    </location>
</feature>
<feature type="compositionally biased region" description="Low complexity" evidence="1">
    <location>
        <begin position="784"/>
        <end position="801"/>
    </location>
</feature>
<protein>
    <recommendedName>
        <fullName evidence="5">Chitin-binding type-2 domain-containing protein</fullName>
    </recommendedName>
</protein>
<feature type="region of interest" description="Disordered" evidence="1">
    <location>
        <begin position="540"/>
        <end position="1286"/>
    </location>
</feature>
<feature type="compositionally biased region" description="Basic residues" evidence="1">
    <location>
        <begin position="1145"/>
        <end position="1157"/>
    </location>
</feature>
<feature type="compositionally biased region" description="Low complexity" evidence="1">
    <location>
        <begin position="1035"/>
        <end position="1049"/>
    </location>
</feature>
<feature type="chain" id="PRO_5043686594" description="Chitin-binding type-2 domain-containing protein" evidence="2">
    <location>
        <begin position="20"/>
        <end position="1412"/>
    </location>
</feature>
<feature type="compositionally biased region" description="Low complexity" evidence="1">
    <location>
        <begin position="886"/>
        <end position="895"/>
    </location>
</feature>
<feature type="region of interest" description="Disordered" evidence="1">
    <location>
        <begin position="251"/>
        <end position="301"/>
    </location>
</feature>
<keyword evidence="2" id="KW-0732">Signal</keyword>
<feature type="compositionally biased region" description="Pro residues" evidence="1">
    <location>
        <begin position="1053"/>
        <end position="1075"/>
    </location>
</feature>
<evidence type="ECO:0000313" key="3">
    <source>
        <dbReference type="EMBL" id="KAG8192195.1"/>
    </source>
</evidence>
<feature type="compositionally biased region" description="Basic residues" evidence="1">
    <location>
        <begin position="284"/>
        <end position="293"/>
    </location>
</feature>
<feature type="compositionally biased region" description="Low complexity" evidence="1">
    <location>
        <begin position="923"/>
        <end position="936"/>
    </location>
</feature>
<sequence length="1412" mass="159489">MLKLVIITVIYLGLPESKAFNPEDALLELDVLREEASSPFNSKAGISSKTQFYCHKRPTGYYADPKFNCEVFHFCHEDGTRVTIPCGGPNSHKHKICLLKDVATKACDGTTELYLALPQDLFFKGTKDTTASALNGATRYKVPDVLPEPNEDRVPTTPLSPQGYPYVQDESRDEGIYEVFNSFLKEIRGARNPQQRSDLPPRKVEVSSSKPRPATFSRGSRLPTSLEPEFFIEAPLEGIGRRLDSGGPKLVEIYNDDENPDNNDYSSYSRKAKKLFPSSDKKTPGKHPRRRKRTVGDQQFNQGRPYAIIYAKVHDTTLPGSISGFQNVPRITQDRTGLFTSGEIPLVPVTIETRRKKKSKSKKKVLPTEQQPHANPQAAEQQNVYFYTPDQVNGAAPLSSDGRTRIDPRQRQTETRAQSPRQQLSEPQAQQPQYNAPSPYPNLQIPSFPFHSQQFANAPRQQQPSYFFTPPEGYSPFAPPFQQQFQPPQTQQAQRPQTQPQRPSGGQEGSAPPQEARPAAESLAQSYQRFQNPFFQSFSGFGGGAPFGGPYAPHERPSYSLLAPGQVPQPAPPLLNTQFGNAARPQSQPQNQISPENTRPDVPVAGQPNQDTRFYNQEAPHEDRTRHQSGDSQQPPVPSQQRPPRNRPRITPSIENSQPQYSGRVQENPSFQRPRQPPTDTVPSDRNRQRPPQPQYVPENLPIVYQPEYAPPNVVPESPSRYPQEPPQVSHRPVILLEDLTQQDRRPPVNPENDPREVVRPQRVPEQTRRPNSPQEDSRHQRPSRYYSPTPSPPSSQTRQRQPSRQRQRERPVEETPVPNIVDEDPDYGHRTAPPPDASQQRPRPENNRNRQNAIPPSPPIPQRRPSSEIRRPPSEVSSGHRQGARPSRQQSNQRSRPRENTPPQIERPPSGYVPSEPQPEIYSGPPGYYTYPPHGNDVNVVPTAYELEVRPQTPPSTRQQSSYRQPTSNRNPVNGGDPELVLGFIPMTEKSHQDESYYQTRPTTNGYPEAVEEYKVQDKAQNNRYQDINEEQFTTRQTTTRQTTTTRRPTQKPRPPPPKPTFPTFPTFPPPPRRPVTSPKPRTEPTETTNENDAVSSDPSKLADAVLRSSSQFDALAGTERLRNSKEHTGEDSPRTDAPEVSTRRRTRKKKQRKPRPTSSYSEEGRTSVDFVTQPTIEKEVSSRSTSSRQNRWQKQTTAQPRRASLSSSPTETTTEETAGKGEEFGSRINLFSKARSRNTTALKPRVTTSQTSSPSRETSRTTRTPTVTRSRRPLTSRVRTRTTTTEFPETLGPIARSDENAEFLYYQSADFTTESSTLPEYEPITILPLETSTESIYTADTYNENAKNEDTTVQADDVTEVPDDESQKMGDFESTRSVAKKFQNRPRILKFGKPKLRTTILPNVADSRTY</sequence>
<evidence type="ECO:0000256" key="1">
    <source>
        <dbReference type="SAM" id="MobiDB-lite"/>
    </source>
</evidence>
<feature type="compositionally biased region" description="Low complexity" evidence="1">
    <location>
        <begin position="480"/>
        <end position="503"/>
    </location>
</feature>
<feature type="compositionally biased region" description="Polar residues" evidence="1">
    <location>
        <begin position="450"/>
        <end position="466"/>
    </location>
</feature>
<feature type="signal peptide" evidence="2">
    <location>
        <begin position="1"/>
        <end position="19"/>
    </location>
</feature>
<feature type="compositionally biased region" description="Polar residues" evidence="1">
    <location>
        <begin position="1184"/>
        <end position="1211"/>
    </location>
</feature>
<feature type="compositionally biased region" description="Low complexity" evidence="1">
    <location>
        <begin position="1076"/>
        <end position="1092"/>
    </location>
</feature>
<feature type="compositionally biased region" description="Basic and acidic residues" evidence="1">
    <location>
        <begin position="1121"/>
        <end position="1139"/>
    </location>
</feature>
<feature type="compositionally biased region" description="Polar residues" evidence="1">
    <location>
        <begin position="575"/>
        <end position="597"/>
    </location>
</feature>
<dbReference type="Proteomes" id="UP000827092">
    <property type="component" value="Unassembled WGS sequence"/>
</dbReference>
<organism evidence="3 4">
    <name type="scientific">Oedothorax gibbosus</name>
    <dbReference type="NCBI Taxonomy" id="931172"/>
    <lineage>
        <taxon>Eukaryota</taxon>
        <taxon>Metazoa</taxon>
        <taxon>Ecdysozoa</taxon>
        <taxon>Arthropoda</taxon>
        <taxon>Chelicerata</taxon>
        <taxon>Arachnida</taxon>
        <taxon>Araneae</taxon>
        <taxon>Araneomorphae</taxon>
        <taxon>Entelegynae</taxon>
        <taxon>Araneoidea</taxon>
        <taxon>Linyphiidae</taxon>
        <taxon>Erigoninae</taxon>
        <taxon>Oedothorax</taxon>
    </lineage>
</organism>
<name>A0AAV6V654_9ARAC</name>
<feature type="compositionally biased region" description="Basic and acidic residues" evidence="1">
    <location>
        <begin position="402"/>
        <end position="414"/>
    </location>
</feature>
<feature type="region of interest" description="Disordered" evidence="1">
    <location>
        <begin position="353"/>
        <end position="528"/>
    </location>
</feature>
<reference evidence="3 4" key="1">
    <citation type="journal article" date="2022" name="Nat. Ecol. Evol.">
        <title>A masculinizing supergene underlies an exaggerated male reproductive morph in a spider.</title>
        <authorList>
            <person name="Hendrickx F."/>
            <person name="De Corte Z."/>
            <person name="Sonet G."/>
            <person name="Van Belleghem S.M."/>
            <person name="Kostlbacher S."/>
            <person name="Vangestel C."/>
        </authorList>
    </citation>
    <scope>NUCLEOTIDE SEQUENCE [LARGE SCALE GENOMIC DNA]</scope>
    <source>
        <strain evidence="3">W744_W776</strain>
    </source>
</reference>
<keyword evidence="4" id="KW-1185">Reference proteome</keyword>
<evidence type="ECO:0000256" key="2">
    <source>
        <dbReference type="SAM" id="SignalP"/>
    </source>
</evidence>
<evidence type="ECO:0008006" key="5">
    <source>
        <dbReference type="Google" id="ProtNLM"/>
    </source>
</evidence>
<gene>
    <name evidence="3" type="ORF">JTE90_009958</name>
</gene>
<feature type="compositionally biased region" description="Polar residues" evidence="1">
    <location>
        <begin position="997"/>
        <end position="1007"/>
    </location>
</feature>
<feature type="region of interest" description="Disordered" evidence="1">
    <location>
        <begin position="188"/>
        <end position="222"/>
    </location>
</feature>
<feature type="compositionally biased region" description="Polar residues" evidence="1">
    <location>
        <begin position="956"/>
        <end position="973"/>
    </location>
</feature>
<evidence type="ECO:0000313" key="4">
    <source>
        <dbReference type="Proteomes" id="UP000827092"/>
    </source>
</evidence>
<feature type="compositionally biased region" description="Basic residues" evidence="1">
    <location>
        <begin position="354"/>
        <end position="365"/>
    </location>
</feature>
<comment type="caution">
    <text evidence="3">The sequence shown here is derived from an EMBL/GenBank/DDBJ whole genome shotgun (WGS) entry which is preliminary data.</text>
</comment>
<feature type="compositionally biased region" description="Polar residues" evidence="1">
    <location>
        <begin position="654"/>
        <end position="682"/>
    </location>
</feature>
<feature type="compositionally biased region" description="Basic and acidic residues" evidence="1">
    <location>
        <begin position="619"/>
        <end position="629"/>
    </location>
</feature>
<feature type="region of interest" description="Disordered" evidence="1">
    <location>
        <begin position="142"/>
        <end position="166"/>
    </location>
</feature>